<keyword evidence="2" id="KW-0175">Coiled coil</keyword>
<comment type="similarity">
    <text evidence="1">Belongs to the CdaR family.</text>
</comment>
<dbReference type="InterPro" id="IPR003018">
    <property type="entry name" value="GAF"/>
</dbReference>
<dbReference type="Pfam" id="PF17853">
    <property type="entry name" value="GGDEF_2"/>
    <property type="match status" value="1"/>
</dbReference>
<dbReference type="PANTHER" id="PTHR33744">
    <property type="entry name" value="CARBOHYDRATE DIACID REGULATOR"/>
    <property type="match status" value="1"/>
</dbReference>
<evidence type="ECO:0000256" key="2">
    <source>
        <dbReference type="SAM" id="Coils"/>
    </source>
</evidence>
<dbReference type="RefSeq" id="WP_142056321.1">
    <property type="nucleotide sequence ID" value="NZ_VFPA01000002.1"/>
</dbReference>
<feature type="coiled-coil region" evidence="2">
    <location>
        <begin position="232"/>
        <end position="270"/>
    </location>
</feature>
<evidence type="ECO:0000313" key="6">
    <source>
        <dbReference type="Proteomes" id="UP000315677"/>
    </source>
</evidence>
<protein>
    <submittedName>
        <fullName evidence="5">GAF domain-containing protein</fullName>
    </submittedName>
</protein>
<dbReference type="EMBL" id="VFPA01000002">
    <property type="protein sequence ID" value="TQM11902.1"/>
    <property type="molecule type" value="Genomic_DNA"/>
</dbReference>
<name>A0A543DRG1_9PSEU</name>
<comment type="caution">
    <text evidence="5">The sequence shown here is derived from an EMBL/GenBank/DDBJ whole genome shotgun (WGS) entry which is preliminary data.</text>
</comment>
<dbReference type="SMART" id="SM00065">
    <property type="entry name" value="GAF"/>
    <property type="match status" value="1"/>
</dbReference>
<evidence type="ECO:0000259" key="4">
    <source>
        <dbReference type="SMART" id="SM00065"/>
    </source>
</evidence>
<dbReference type="Proteomes" id="UP000315677">
    <property type="component" value="Unassembled WGS sequence"/>
</dbReference>
<evidence type="ECO:0000313" key="5">
    <source>
        <dbReference type="EMBL" id="TQM11902.1"/>
    </source>
</evidence>
<dbReference type="PANTHER" id="PTHR33744:SF1">
    <property type="entry name" value="DNA-BINDING TRANSCRIPTIONAL ACTIVATOR ADER"/>
    <property type="match status" value="1"/>
</dbReference>
<organism evidence="5 6">
    <name type="scientific">Pseudonocardia kunmingensis</name>
    <dbReference type="NCBI Taxonomy" id="630975"/>
    <lineage>
        <taxon>Bacteria</taxon>
        <taxon>Bacillati</taxon>
        <taxon>Actinomycetota</taxon>
        <taxon>Actinomycetes</taxon>
        <taxon>Pseudonocardiales</taxon>
        <taxon>Pseudonocardiaceae</taxon>
        <taxon>Pseudonocardia</taxon>
    </lineage>
</organism>
<gene>
    <name evidence="5" type="ORF">FB558_4475</name>
</gene>
<accession>A0A543DRG1</accession>
<feature type="domain" description="GAF" evidence="4">
    <location>
        <begin position="89"/>
        <end position="240"/>
    </location>
</feature>
<keyword evidence="6" id="KW-1185">Reference proteome</keyword>
<evidence type="ECO:0000256" key="1">
    <source>
        <dbReference type="ARBA" id="ARBA00006754"/>
    </source>
</evidence>
<reference evidence="5 6" key="1">
    <citation type="submission" date="2019-06" db="EMBL/GenBank/DDBJ databases">
        <title>Sequencing the genomes of 1000 actinobacteria strains.</title>
        <authorList>
            <person name="Klenk H.-P."/>
        </authorList>
    </citation>
    <scope>NUCLEOTIDE SEQUENCE [LARGE SCALE GENOMIC DNA]</scope>
    <source>
        <strain evidence="5 6">DSM 45301</strain>
    </source>
</reference>
<dbReference type="Gene3D" id="3.30.450.40">
    <property type="match status" value="1"/>
</dbReference>
<dbReference type="InterPro" id="IPR051448">
    <property type="entry name" value="CdaR-like_regulators"/>
</dbReference>
<dbReference type="InterPro" id="IPR029016">
    <property type="entry name" value="GAF-like_dom_sf"/>
</dbReference>
<dbReference type="AlphaFoldDB" id="A0A543DRG1"/>
<dbReference type="Pfam" id="PF13185">
    <property type="entry name" value="GAF_2"/>
    <property type="match status" value="1"/>
</dbReference>
<dbReference type="InterPro" id="IPR025736">
    <property type="entry name" value="PucR_C-HTH_dom"/>
</dbReference>
<dbReference type="InterPro" id="IPR042070">
    <property type="entry name" value="PucR_C-HTH_sf"/>
</dbReference>
<dbReference type="Gene3D" id="1.10.10.2840">
    <property type="entry name" value="PucR C-terminal helix-turn-helix domain"/>
    <property type="match status" value="1"/>
</dbReference>
<dbReference type="Pfam" id="PF13556">
    <property type="entry name" value="HTH_30"/>
    <property type="match status" value="1"/>
</dbReference>
<evidence type="ECO:0000256" key="3">
    <source>
        <dbReference type="SAM" id="MobiDB-lite"/>
    </source>
</evidence>
<dbReference type="SUPFAM" id="SSF55781">
    <property type="entry name" value="GAF domain-like"/>
    <property type="match status" value="1"/>
</dbReference>
<sequence>MSLTAEAPTRSAASAHLLSRVLQLLADEAPTAELDALLACARHDPSASALAPALADARRIRALLDHRDRREREAHALYGTARDLTSLQSSDAVLTALVDRSRRLLACDSSYIALVDGESGDAVMRVTAGTRTEGIRHIRQRAGFGVGGHVIGTGQPLATANYRTDPRVRRDPRVEEAVARDGIVSIAGVPIKRGTTVVGALFAANRRERTFEQAEISMLTSLAGHAAIVIENARLFEQVQASSAQLREANARLRAQRAALERASTAHEQLMPMALTRVGLPEFTRTLARILGGTVALVGSTGAVLAGARVGTGLRPEDLPTAHPEQVRAAEVRAGAEIFGQLLFARAGTGPDPDTDARTLERAAQTAALLMLMERRTSMIGHELRAELVEDLLAERPPDPATLRRRADRLGVHVLDRPHTVVVLAAPGLPRRALLAAATAHAARAGGITGEHAGHPVLLLPGSAPGTAARTAATQLSAATGRTVTAGGAGPAGSPAETRHQHRAAGRCQRLLVALGRAGEGADIAELGVLGRVLEDATPEHVHRLRERALGPLLRYDRDHEAQLVETADRYFAHSQNAQATAEELGVHVNTVYQRLERIDHVLGDAGWRAPHGVLDMQLALQLHRSMGAPADGSVTRAASSTASGHGARSRSRTA</sequence>
<proteinExistence type="inferred from homology"/>
<feature type="region of interest" description="Disordered" evidence="3">
    <location>
        <begin position="630"/>
        <end position="655"/>
    </location>
</feature>
<dbReference type="OrthoDB" id="8026818at2"/>
<dbReference type="InterPro" id="IPR041522">
    <property type="entry name" value="CdaR_GGDEF"/>
</dbReference>